<dbReference type="Proteomes" id="UP001304650">
    <property type="component" value="Chromosome"/>
</dbReference>
<dbReference type="CDD" id="cd23763">
    <property type="entry name" value="ASKHA_ATPase_ROK"/>
    <property type="match status" value="1"/>
</dbReference>
<name>A0AA96LLT7_9BACL</name>
<dbReference type="PANTHER" id="PTHR18964">
    <property type="entry name" value="ROK (REPRESSOR, ORF, KINASE) FAMILY"/>
    <property type="match status" value="1"/>
</dbReference>
<dbReference type="InterPro" id="IPR000600">
    <property type="entry name" value="ROK"/>
</dbReference>
<dbReference type="EMBL" id="CP130319">
    <property type="protein sequence ID" value="WNR43471.1"/>
    <property type="molecule type" value="Genomic_DNA"/>
</dbReference>
<dbReference type="InterPro" id="IPR043129">
    <property type="entry name" value="ATPase_NBD"/>
</dbReference>
<organism evidence="2 3">
    <name type="scientific">Paenibacillus roseopurpureus</name>
    <dbReference type="NCBI Taxonomy" id="2918901"/>
    <lineage>
        <taxon>Bacteria</taxon>
        <taxon>Bacillati</taxon>
        <taxon>Bacillota</taxon>
        <taxon>Bacilli</taxon>
        <taxon>Bacillales</taxon>
        <taxon>Paenibacillaceae</taxon>
        <taxon>Paenibacillus</taxon>
    </lineage>
</organism>
<dbReference type="Gene3D" id="3.30.420.40">
    <property type="match status" value="2"/>
</dbReference>
<dbReference type="RefSeq" id="WP_314797766.1">
    <property type="nucleotide sequence ID" value="NZ_CP130319.1"/>
</dbReference>
<proteinExistence type="inferred from homology"/>
<evidence type="ECO:0000256" key="1">
    <source>
        <dbReference type="ARBA" id="ARBA00006479"/>
    </source>
</evidence>
<dbReference type="SUPFAM" id="SSF53067">
    <property type="entry name" value="Actin-like ATPase domain"/>
    <property type="match status" value="1"/>
</dbReference>
<dbReference type="PANTHER" id="PTHR18964:SF149">
    <property type="entry name" value="BIFUNCTIONAL UDP-N-ACETYLGLUCOSAMINE 2-EPIMERASE_N-ACETYLMANNOSAMINE KINASE"/>
    <property type="match status" value="1"/>
</dbReference>
<sequence>MEVAVILLAGIDIGGTKCSVSIGRSCGDGVELLVKKAIPTPQEPHSAIEAILKILQELLEAHQDSEPLASIGISCGGPLNSRSGRILSPPNLPGWDDIDIVSPFRDTFGVPVAVQNDANACALAEWTWGAGKGSSNMVFLTFGTGMGAGLILDGKLYSGTNDMAGEVGHIRLEHDGPKGYGKLGSFEGFCSGGGIAHLATQVARRRLSEGIPPSFCPSPEAIGEITAKKVFEYAHTGDPGALEVVDMVAYQLGRGLSMLIDLLNPERIVIGSIYTRQQSLLESKVHQVLLEECLSISRQVCTILTAGLGEEIGDYAALSVAQYALRTS</sequence>
<accession>A0AA96LLT7</accession>
<comment type="similarity">
    <text evidence="1">Belongs to the ROK (NagC/XylR) family.</text>
</comment>
<reference evidence="2" key="1">
    <citation type="submission" date="2022-02" db="EMBL/GenBank/DDBJ databases">
        <title>Paenibacillus sp. MBLB1832 Whole Genome Shotgun Sequencing.</title>
        <authorList>
            <person name="Hwang C.Y."/>
            <person name="Cho E.-S."/>
            <person name="Seo M.-J."/>
        </authorList>
    </citation>
    <scope>NUCLEOTIDE SEQUENCE</scope>
    <source>
        <strain evidence="2">MBLB1832</strain>
    </source>
</reference>
<dbReference type="AlphaFoldDB" id="A0AA96LLT7"/>
<dbReference type="Pfam" id="PF00480">
    <property type="entry name" value="ROK"/>
    <property type="match status" value="1"/>
</dbReference>
<keyword evidence="3" id="KW-1185">Reference proteome</keyword>
<evidence type="ECO:0000313" key="3">
    <source>
        <dbReference type="Proteomes" id="UP001304650"/>
    </source>
</evidence>
<evidence type="ECO:0000313" key="2">
    <source>
        <dbReference type="EMBL" id="WNR43471.1"/>
    </source>
</evidence>
<protein>
    <submittedName>
        <fullName evidence="2">ROK family protein</fullName>
    </submittedName>
</protein>
<dbReference type="KEGG" id="proo:MJB10_20525"/>
<gene>
    <name evidence="2" type="ORF">MJB10_20525</name>
</gene>